<keyword evidence="4" id="KW-1185">Reference proteome</keyword>
<proteinExistence type="predicted"/>
<feature type="compositionally biased region" description="Low complexity" evidence="1">
    <location>
        <begin position="174"/>
        <end position="189"/>
    </location>
</feature>
<keyword evidence="2" id="KW-0812">Transmembrane</keyword>
<feature type="transmembrane region" description="Helical" evidence="2">
    <location>
        <begin position="43"/>
        <end position="70"/>
    </location>
</feature>
<dbReference type="Proteomes" id="UP000078200">
    <property type="component" value="Unassembled WGS sequence"/>
</dbReference>
<sequence>MFYDWRIKTEDESLSHCTSRYCWSVKRNIVSQDRSTYRHGLQVILTVTTLLLLSLLLLLECLELGFAIIYPVTNQVQKTACTFNRNKYHCGVKEFHHFPVVDKVITVPLMRVGVHSRLLKYQIRVESSLILYSARNKLLITVYIGPKYYHLSYEQNHKSSHKKIKIFIGKSSTTTTTTTTTSTTTTTTTHDYTIQ</sequence>
<accession>A0A1A9V6U9</accession>
<evidence type="ECO:0000256" key="1">
    <source>
        <dbReference type="SAM" id="MobiDB-lite"/>
    </source>
</evidence>
<name>A0A1A9V6U9_GLOAU</name>
<dbReference type="VEuPathDB" id="VectorBase:GAUT027818"/>
<dbReference type="EnsemblMetazoa" id="GAUT027818-RA">
    <property type="protein sequence ID" value="GAUT027818-PA"/>
    <property type="gene ID" value="GAUT027818"/>
</dbReference>
<protein>
    <submittedName>
        <fullName evidence="3">Uncharacterized protein</fullName>
    </submittedName>
</protein>
<keyword evidence="2" id="KW-0472">Membrane</keyword>
<dbReference type="AlphaFoldDB" id="A0A1A9V6U9"/>
<organism evidence="3 4">
    <name type="scientific">Glossina austeni</name>
    <name type="common">Savannah tsetse fly</name>
    <dbReference type="NCBI Taxonomy" id="7395"/>
    <lineage>
        <taxon>Eukaryota</taxon>
        <taxon>Metazoa</taxon>
        <taxon>Ecdysozoa</taxon>
        <taxon>Arthropoda</taxon>
        <taxon>Hexapoda</taxon>
        <taxon>Insecta</taxon>
        <taxon>Pterygota</taxon>
        <taxon>Neoptera</taxon>
        <taxon>Endopterygota</taxon>
        <taxon>Diptera</taxon>
        <taxon>Brachycera</taxon>
        <taxon>Muscomorpha</taxon>
        <taxon>Hippoboscoidea</taxon>
        <taxon>Glossinidae</taxon>
        <taxon>Glossina</taxon>
    </lineage>
</organism>
<keyword evidence="2" id="KW-1133">Transmembrane helix</keyword>
<reference evidence="3" key="1">
    <citation type="submission" date="2020-05" db="UniProtKB">
        <authorList>
            <consortium name="EnsemblMetazoa"/>
        </authorList>
    </citation>
    <scope>IDENTIFICATION</scope>
    <source>
        <strain evidence="3">TTRI</strain>
    </source>
</reference>
<feature type="region of interest" description="Disordered" evidence="1">
    <location>
        <begin position="174"/>
        <end position="195"/>
    </location>
</feature>
<evidence type="ECO:0000313" key="3">
    <source>
        <dbReference type="EnsemblMetazoa" id="GAUT027818-PA"/>
    </source>
</evidence>
<evidence type="ECO:0000256" key="2">
    <source>
        <dbReference type="SAM" id="Phobius"/>
    </source>
</evidence>
<evidence type="ECO:0000313" key="4">
    <source>
        <dbReference type="Proteomes" id="UP000078200"/>
    </source>
</evidence>